<dbReference type="Gene3D" id="4.10.860.20">
    <property type="entry name" value="Rabenosyn, Rab binding domain"/>
    <property type="match status" value="1"/>
</dbReference>
<feature type="domain" description="FYVE-type" evidence="6">
    <location>
        <begin position="334"/>
        <end position="403"/>
    </location>
</feature>
<dbReference type="OMA" id="RKCGKLY"/>
<dbReference type="CDD" id="cd15737">
    <property type="entry name" value="FYVE2_Vac1p_like"/>
    <property type="match status" value="1"/>
</dbReference>
<dbReference type="Pfam" id="PF01363">
    <property type="entry name" value="FYVE"/>
    <property type="match status" value="1"/>
</dbReference>
<evidence type="ECO:0000313" key="8">
    <source>
        <dbReference type="Proteomes" id="UP000014254"/>
    </source>
</evidence>
<dbReference type="Pfam" id="PF11464">
    <property type="entry name" value="Rbsn"/>
    <property type="match status" value="1"/>
</dbReference>
<evidence type="ECO:0000256" key="3">
    <source>
        <dbReference type="ARBA" id="ARBA00022833"/>
    </source>
</evidence>
<keyword evidence="1" id="KW-0479">Metal-binding</keyword>
<proteinExistence type="predicted"/>
<name>S2JPR8_MUCC1</name>
<dbReference type="eggNOG" id="KOG1842">
    <property type="taxonomic scope" value="Eukaryota"/>
</dbReference>
<dbReference type="InterPro" id="IPR013083">
    <property type="entry name" value="Znf_RING/FYVE/PHD"/>
</dbReference>
<dbReference type="GO" id="GO:0008270">
    <property type="term" value="F:zinc ion binding"/>
    <property type="evidence" value="ECO:0007669"/>
    <property type="project" value="UniProtKB-KW"/>
</dbReference>
<evidence type="ECO:0000256" key="1">
    <source>
        <dbReference type="ARBA" id="ARBA00022723"/>
    </source>
</evidence>
<reference evidence="8" key="1">
    <citation type="submission" date="2013-05" db="EMBL/GenBank/DDBJ databases">
        <title>The Genome sequence of Mucor circinelloides f. circinelloides 1006PhL.</title>
        <authorList>
            <consortium name="The Broad Institute Genomics Platform"/>
            <person name="Cuomo C."/>
            <person name="Earl A."/>
            <person name="Findley K."/>
            <person name="Lee S.C."/>
            <person name="Walker B."/>
            <person name="Young S."/>
            <person name="Zeng Q."/>
            <person name="Gargeya S."/>
            <person name="Fitzgerald M."/>
            <person name="Haas B."/>
            <person name="Abouelleil A."/>
            <person name="Allen A.W."/>
            <person name="Alvarado L."/>
            <person name="Arachchi H.M."/>
            <person name="Berlin A.M."/>
            <person name="Chapman S.B."/>
            <person name="Gainer-Dewar J."/>
            <person name="Goldberg J."/>
            <person name="Griggs A."/>
            <person name="Gujja S."/>
            <person name="Hansen M."/>
            <person name="Howarth C."/>
            <person name="Imamovic A."/>
            <person name="Ireland A."/>
            <person name="Larimer J."/>
            <person name="McCowan C."/>
            <person name="Murphy C."/>
            <person name="Pearson M."/>
            <person name="Poon T.W."/>
            <person name="Priest M."/>
            <person name="Roberts A."/>
            <person name="Saif S."/>
            <person name="Shea T."/>
            <person name="Sisk P."/>
            <person name="Sykes S."/>
            <person name="Wortman J."/>
            <person name="Nusbaum C."/>
            <person name="Birren B."/>
        </authorList>
    </citation>
    <scope>NUCLEOTIDE SEQUENCE [LARGE SCALE GENOMIC DNA]</scope>
    <source>
        <strain evidence="8">1006PhL</strain>
    </source>
</reference>
<evidence type="ECO:0000259" key="6">
    <source>
        <dbReference type="PROSITE" id="PS50178"/>
    </source>
</evidence>
<dbReference type="SUPFAM" id="SSF140125">
    <property type="entry name" value="Rabenosyn-5 Rab-binding domain-like"/>
    <property type="match status" value="1"/>
</dbReference>
<organism evidence="7 8">
    <name type="scientific">Mucor circinelloides f. circinelloides (strain 1006PhL)</name>
    <name type="common">Mucormycosis agent</name>
    <name type="synonym">Calyptromyces circinelloides</name>
    <dbReference type="NCBI Taxonomy" id="1220926"/>
    <lineage>
        <taxon>Eukaryota</taxon>
        <taxon>Fungi</taxon>
        <taxon>Fungi incertae sedis</taxon>
        <taxon>Mucoromycota</taxon>
        <taxon>Mucoromycotina</taxon>
        <taxon>Mucoromycetes</taxon>
        <taxon>Mucorales</taxon>
        <taxon>Mucorineae</taxon>
        <taxon>Mucoraceae</taxon>
        <taxon>Mucor</taxon>
    </lineage>
</organism>
<dbReference type="OrthoDB" id="166134at2759"/>
<dbReference type="PROSITE" id="PS00028">
    <property type="entry name" value="ZINC_FINGER_C2H2_1"/>
    <property type="match status" value="1"/>
</dbReference>
<dbReference type="Gene3D" id="3.30.40.10">
    <property type="entry name" value="Zinc/RING finger domain, C3HC4 (zinc finger)"/>
    <property type="match status" value="1"/>
</dbReference>
<feature type="region of interest" description="Disordered" evidence="5">
    <location>
        <begin position="250"/>
        <end position="273"/>
    </location>
</feature>
<dbReference type="AlphaFoldDB" id="S2JPR8"/>
<dbReference type="PANTHER" id="PTHR23164:SF30">
    <property type="entry name" value="EARLY ENDOSOME ANTIGEN 1"/>
    <property type="match status" value="1"/>
</dbReference>
<keyword evidence="2 4" id="KW-0863">Zinc-finger</keyword>
<evidence type="ECO:0000256" key="2">
    <source>
        <dbReference type="ARBA" id="ARBA00022771"/>
    </source>
</evidence>
<dbReference type="InterPro" id="IPR017455">
    <property type="entry name" value="Znf_FYVE-rel"/>
</dbReference>
<keyword evidence="3" id="KW-0862">Zinc</keyword>
<feature type="compositionally biased region" description="Low complexity" evidence="5">
    <location>
        <begin position="74"/>
        <end position="86"/>
    </location>
</feature>
<protein>
    <recommendedName>
        <fullName evidence="6">FYVE-type domain-containing protein</fullName>
    </recommendedName>
</protein>
<dbReference type="InterPro" id="IPR036531">
    <property type="entry name" value="Rbsn_Rab-bd_sf"/>
</dbReference>
<dbReference type="InterPro" id="IPR021565">
    <property type="entry name" value="Rbsn_Rab-bd"/>
</dbReference>
<dbReference type="PROSITE" id="PS50178">
    <property type="entry name" value="ZF_FYVE"/>
    <property type="match status" value="1"/>
</dbReference>
<sequence>MTSGQQINGYNYQDYVPAEGILCPICQVNCNTIQNLNRHLDIEHNEEDSKGALLSWLRNAQKKVQTSLATPMKSGLSPPASTSSSSNLKQWMEPSLMNSFQNLSLSNSNPTFFVSDTDRQDDFVTRDHWQRETGNDKCNIPGCNKIVGKSGAGKQHCRKQFSCSCGKLCCDLHTQYEIKLNRQAHHDPEHGIWCKVCSNCYIGRKGYMDHDGATRSKTAFFLKQREKTIDRVYLESNRLEKRLEKLARIHQSTDSKKSNGNGGDLQRLNSGLLSPSSASLNSFTLDRSDSTSSRDSLGSMLSPKSSFVSNSNSILSMKLKYRDGEQSVTKWEDDRTVKACPYCENSFTLINRKHHCRLCGKVVCGNPRCSKMIPLFTDMSSDTFDDEPVGDTRACRDCQRSVFRRKLRNEEASKPLPIIQLYNQLSITRKNIEKQLPKFHETILMLEKENVKVHTHESFIKAAKIRKSLLDNFTLYDTLAKSIKTLPVRSACMKRLQANICNAANIYLQQNMLPLQMLPRILKSESTKKKSTRANTQNAPERIELQAQLSTYLEQYSLVEGFIKEANADRKYDDVKTLKYSLDELHSEILRLRKLLGE</sequence>
<dbReference type="InterPro" id="IPR011011">
    <property type="entry name" value="Znf_FYVE_PHD"/>
</dbReference>
<accession>S2JPR8</accession>
<evidence type="ECO:0000256" key="4">
    <source>
        <dbReference type="PROSITE-ProRule" id="PRU00091"/>
    </source>
</evidence>
<gene>
    <name evidence="7" type="ORF">HMPREF1544_11510</name>
</gene>
<keyword evidence="8" id="KW-1185">Reference proteome</keyword>
<dbReference type="PANTHER" id="PTHR23164">
    <property type="entry name" value="EARLY ENDOSOME ANTIGEN 1"/>
    <property type="match status" value="1"/>
</dbReference>
<dbReference type="InterPro" id="IPR013087">
    <property type="entry name" value="Znf_C2H2_type"/>
</dbReference>
<feature type="region of interest" description="Disordered" evidence="5">
    <location>
        <begin position="67"/>
        <end position="87"/>
    </location>
</feature>
<dbReference type="InParanoid" id="S2JPR8"/>
<dbReference type="SUPFAM" id="SSF57903">
    <property type="entry name" value="FYVE/PHD zinc finger"/>
    <property type="match status" value="1"/>
</dbReference>
<dbReference type="FunCoup" id="S2JPR8">
    <property type="interactions" value="95"/>
</dbReference>
<dbReference type="SMART" id="SM00064">
    <property type="entry name" value="FYVE"/>
    <property type="match status" value="2"/>
</dbReference>
<dbReference type="STRING" id="1220926.S2JPR8"/>
<dbReference type="VEuPathDB" id="FungiDB:HMPREF1544_11510"/>
<dbReference type="InterPro" id="IPR000306">
    <property type="entry name" value="Znf_FYVE"/>
</dbReference>
<evidence type="ECO:0000256" key="5">
    <source>
        <dbReference type="SAM" id="MobiDB-lite"/>
    </source>
</evidence>
<dbReference type="Proteomes" id="UP000014254">
    <property type="component" value="Unassembled WGS sequence"/>
</dbReference>
<evidence type="ECO:0000313" key="7">
    <source>
        <dbReference type="EMBL" id="EPB81760.1"/>
    </source>
</evidence>
<dbReference type="EMBL" id="KE124150">
    <property type="protein sequence ID" value="EPB81760.1"/>
    <property type="molecule type" value="Genomic_DNA"/>
</dbReference>